<evidence type="ECO:0000256" key="5">
    <source>
        <dbReference type="ARBA" id="ARBA00022490"/>
    </source>
</evidence>
<keyword evidence="11 12" id="KW-0131">Cell cycle</keyword>
<feature type="domain" description="Core-binding (CB)" evidence="14">
    <location>
        <begin position="1"/>
        <end position="86"/>
    </location>
</feature>
<sequence length="298" mass="34727">MEDQVKDFIHYLIVERNLAHNTIVSYERDLKKYVQYLQKVEQRCRWNDVTRFHIMQFLKFLKEKGSSPKTIARHLASVRSFHQFLLREKAADQDPTVHIETPQLPRKLPNVLSMAEVEALLEAPKQNTPFSIRDKAMLELLYATGIRVSELIQLNVSDVHLTMGFIRCYGKGRKERIVPIGKMATEALKRYMEQGRPELLQRKKGTTDALFLNHHGERLTRQGCWKILKRLAQEANIQKTLTPHTLRHSFATHLLENGADLRAVQEMLGHADISTTQIYTHVTKTRLKDVYKQFHPRA</sequence>
<dbReference type="InterPro" id="IPR011010">
    <property type="entry name" value="DNA_brk_join_enz"/>
</dbReference>
<dbReference type="GO" id="GO:0006313">
    <property type="term" value="P:DNA transposition"/>
    <property type="evidence" value="ECO:0007669"/>
    <property type="project" value="UniProtKB-UniRule"/>
</dbReference>
<keyword evidence="7 12" id="KW-0159">Chromosome partition</keyword>
<evidence type="ECO:0000256" key="11">
    <source>
        <dbReference type="ARBA" id="ARBA00023306"/>
    </source>
</evidence>
<evidence type="ECO:0000256" key="4">
    <source>
        <dbReference type="ARBA" id="ARBA00015810"/>
    </source>
</evidence>
<dbReference type="InterPro" id="IPR002104">
    <property type="entry name" value="Integrase_catalytic"/>
</dbReference>
<dbReference type="AlphaFoldDB" id="A0A0D0HX43"/>
<dbReference type="Pfam" id="PF02899">
    <property type="entry name" value="Phage_int_SAM_1"/>
    <property type="match status" value="1"/>
</dbReference>
<keyword evidence="16" id="KW-1185">Reference proteome</keyword>
<keyword evidence="5 12" id="KW-0963">Cytoplasm</keyword>
<dbReference type="SUPFAM" id="SSF56349">
    <property type="entry name" value="DNA breaking-rejoining enzymes"/>
    <property type="match status" value="1"/>
</dbReference>
<comment type="function">
    <text evidence="12">Site-specific tyrosine recombinase, which acts by catalyzing the cutting and rejoining of the recombining DNA molecules. The XerC-XerD complex is essential to convert dimers of the bacterial chromosome into monomers to permit their segregation at cell division. It also contributes to the segregational stability of plasmids.</text>
</comment>
<evidence type="ECO:0000256" key="3">
    <source>
        <dbReference type="ARBA" id="ARBA00010450"/>
    </source>
</evidence>
<keyword evidence="9 12" id="KW-0238">DNA-binding</keyword>
<dbReference type="InterPro" id="IPR050090">
    <property type="entry name" value="Tyrosine_recombinase_XerCD"/>
</dbReference>
<dbReference type="NCBIfam" id="NF040815">
    <property type="entry name" value="recomb_XerA_Arch"/>
    <property type="match status" value="1"/>
</dbReference>
<dbReference type="InterPro" id="IPR044068">
    <property type="entry name" value="CB"/>
</dbReference>
<dbReference type="InterPro" id="IPR011931">
    <property type="entry name" value="Recomb_XerC"/>
</dbReference>
<dbReference type="InterPro" id="IPR010998">
    <property type="entry name" value="Integrase_recombinase_N"/>
</dbReference>
<dbReference type="NCBIfam" id="TIGR02225">
    <property type="entry name" value="recomb_XerD"/>
    <property type="match status" value="1"/>
</dbReference>
<protein>
    <recommendedName>
        <fullName evidence="4 12">Tyrosine recombinase XerD</fullName>
    </recommendedName>
</protein>
<dbReference type="InterPro" id="IPR013762">
    <property type="entry name" value="Integrase-like_cat_sf"/>
</dbReference>
<dbReference type="Gene3D" id="1.10.150.130">
    <property type="match status" value="1"/>
</dbReference>
<dbReference type="CDD" id="cd00798">
    <property type="entry name" value="INT_XerDC_C"/>
    <property type="match status" value="1"/>
</dbReference>
<dbReference type="NCBIfam" id="TIGR02224">
    <property type="entry name" value="recomb_XerC"/>
    <property type="match status" value="1"/>
</dbReference>
<dbReference type="EMBL" id="JXTG01000002">
    <property type="protein sequence ID" value="KIP22293.1"/>
    <property type="molecule type" value="Genomic_DNA"/>
</dbReference>
<dbReference type="PROSITE" id="PS51898">
    <property type="entry name" value="TYR_RECOMBINASE"/>
    <property type="match status" value="1"/>
</dbReference>
<evidence type="ECO:0000256" key="7">
    <source>
        <dbReference type="ARBA" id="ARBA00022829"/>
    </source>
</evidence>
<comment type="similarity">
    <text evidence="3 12">Belongs to the 'phage' integrase family. XerD subfamily.</text>
</comment>
<feature type="active site" evidence="12">
    <location>
        <position position="244"/>
    </location>
</feature>
<dbReference type="InterPro" id="IPR004107">
    <property type="entry name" value="Integrase_SAM-like_N"/>
</dbReference>
<reference evidence="15 16" key="1">
    <citation type="submission" date="2015-01" db="EMBL/GenBank/DDBJ databases">
        <title>Genome sequence of Anoxybacillus ayderensis strain AB04.</title>
        <authorList>
            <person name="Belduz A.O."/>
            <person name="Canakci S."/>
            <person name="Chan K.-G."/>
            <person name="Kahar U.M."/>
            <person name="Yaakob A.S."/>
            <person name="Chan C.S."/>
            <person name="Goh K.M."/>
        </authorList>
    </citation>
    <scope>NUCLEOTIDE SEQUENCE [LARGE SCALE GENOMIC DNA]</scope>
    <source>
        <strain evidence="15 16">AB04</strain>
    </source>
</reference>
<evidence type="ECO:0000313" key="15">
    <source>
        <dbReference type="EMBL" id="KIP22293.1"/>
    </source>
</evidence>
<evidence type="ECO:0000259" key="13">
    <source>
        <dbReference type="PROSITE" id="PS51898"/>
    </source>
</evidence>
<dbReference type="PATRIC" id="fig|265546.4.peg.863"/>
<evidence type="ECO:0000256" key="2">
    <source>
        <dbReference type="ARBA" id="ARBA00006657"/>
    </source>
</evidence>
<proteinExistence type="inferred from homology"/>
<evidence type="ECO:0000256" key="12">
    <source>
        <dbReference type="HAMAP-Rule" id="MF_01807"/>
    </source>
</evidence>
<evidence type="ECO:0000256" key="8">
    <source>
        <dbReference type="ARBA" id="ARBA00022908"/>
    </source>
</evidence>
<feature type="active site" evidence="12">
    <location>
        <position position="270"/>
    </location>
</feature>
<keyword evidence="10 12" id="KW-0233">DNA recombination</keyword>
<dbReference type="GO" id="GO:0005737">
    <property type="term" value="C:cytoplasm"/>
    <property type="evidence" value="ECO:0007669"/>
    <property type="project" value="UniProtKB-SubCell"/>
</dbReference>
<dbReference type="RefSeq" id="WP_042534408.1">
    <property type="nucleotide sequence ID" value="NZ_JXTG01000002.1"/>
</dbReference>
<comment type="caution">
    <text evidence="15">The sequence shown here is derived from an EMBL/GenBank/DDBJ whole genome shotgun (WGS) entry which is preliminary data.</text>
</comment>
<dbReference type="PANTHER" id="PTHR30349">
    <property type="entry name" value="PHAGE INTEGRASE-RELATED"/>
    <property type="match status" value="1"/>
</dbReference>
<keyword evidence="6 12" id="KW-0132">Cell division</keyword>
<feature type="domain" description="Tyr recombinase" evidence="13">
    <location>
        <begin position="107"/>
        <end position="292"/>
    </location>
</feature>
<dbReference type="InterPro" id="IPR011932">
    <property type="entry name" value="Recomb_XerD"/>
</dbReference>
<keyword evidence="8 12" id="KW-0229">DNA integration</keyword>
<comment type="subcellular location">
    <subcellularLocation>
        <location evidence="1 12">Cytoplasm</location>
    </subcellularLocation>
</comment>
<organism evidence="15 16">
    <name type="scientific">Anoxybacillus ayderensis</name>
    <dbReference type="NCBI Taxonomy" id="265546"/>
    <lineage>
        <taxon>Bacteria</taxon>
        <taxon>Bacillati</taxon>
        <taxon>Bacillota</taxon>
        <taxon>Bacilli</taxon>
        <taxon>Bacillales</taxon>
        <taxon>Anoxybacillaceae</taxon>
        <taxon>Anoxybacillus</taxon>
    </lineage>
</organism>
<dbReference type="HAMAP" id="MF_01807">
    <property type="entry name" value="Recomb_XerD"/>
    <property type="match status" value="1"/>
</dbReference>
<evidence type="ECO:0000256" key="10">
    <source>
        <dbReference type="ARBA" id="ARBA00023172"/>
    </source>
</evidence>
<dbReference type="NCBIfam" id="NF001399">
    <property type="entry name" value="PRK00283.1"/>
    <property type="match status" value="1"/>
</dbReference>
<feature type="active site" evidence="12">
    <location>
        <position position="147"/>
    </location>
</feature>
<evidence type="ECO:0000256" key="1">
    <source>
        <dbReference type="ARBA" id="ARBA00004496"/>
    </source>
</evidence>
<feature type="active site" description="O-(3'-phospho-DNA)-tyrosine intermediate" evidence="12">
    <location>
        <position position="279"/>
    </location>
</feature>
<dbReference type="PROSITE" id="PS51900">
    <property type="entry name" value="CB"/>
    <property type="match status" value="1"/>
</dbReference>
<dbReference type="HAMAP" id="MF_01808">
    <property type="entry name" value="Recomb_XerC_XerD"/>
    <property type="match status" value="1"/>
</dbReference>
<evidence type="ECO:0000313" key="16">
    <source>
        <dbReference type="Proteomes" id="UP000032047"/>
    </source>
</evidence>
<dbReference type="GO" id="GO:0007059">
    <property type="term" value="P:chromosome segregation"/>
    <property type="evidence" value="ECO:0007669"/>
    <property type="project" value="UniProtKB-UniRule"/>
</dbReference>
<feature type="active site" evidence="12">
    <location>
        <position position="171"/>
    </location>
</feature>
<name>A0A0D0HX43_9BACL</name>
<comment type="similarity">
    <text evidence="2">Belongs to the 'phage' integrase family. XerC subfamily.</text>
</comment>
<dbReference type="Gene3D" id="1.10.443.10">
    <property type="entry name" value="Intergrase catalytic core"/>
    <property type="match status" value="1"/>
</dbReference>
<comment type="subunit">
    <text evidence="12">Forms a cyclic heterotetrameric complex composed of two molecules of XerC and two molecules of XerD.</text>
</comment>
<dbReference type="PANTHER" id="PTHR30349:SF81">
    <property type="entry name" value="TYROSINE RECOMBINASE XERC"/>
    <property type="match status" value="1"/>
</dbReference>
<evidence type="ECO:0000256" key="6">
    <source>
        <dbReference type="ARBA" id="ARBA00022618"/>
    </source>
</evidence>
<evidence type="ECO:0000256" key="9">
    <source>
        <dbReference type="ARBA" id="ARBA00023125"/>
    </source>
</evidence>
<dbReference type="GO" id="GO:0009037">
    <property type="term" value="F:tyrosine-based site-specific recombinase activity"/>
    <property type="evidence" value="ECO:0007669"/>
    <property type="project" value="UniProtKB-UniRule"/>
</dbReference>
<dbReference type="Proteomes" id="UP000032047">
    <property type="component" value="Unassembled WGS sequence"/>
</dbReference>
<dbReference type="GO" id="GO:0051301">
    <property type="term" value="P:cell division"/>
    <property type="evidence" value="ECO:0007669"/>
    <property type="project" value="UniProtKB-UniRule"/>
</dbReference>
<dbReference type="InterPro" id="IPR023009">
    <property type="entry name" value="Tyrosine_recombinase_XerC/XerD"/>
</dbReference>
<dbReference type="GO" id="GO:0003677">
    <property type="term" value="F:DNA binding"/>
    <property type="evidence" value="ECO:0007669"/>
    <property type="project" value="UniProtKB-UniRule"/>
</dbReference>
<evidence type="ECO:0000259" key="14">
    <source>
        <dbReference type="PROSITE" id="PS51900"/>
    </source>
</evidence>
<gene>
    <name evidence="12" type="primary">xerD</name>
    <name evidence="15" type="ORF">JV16_00841</name>
</gene>
<dbReference type="Pfam" id="PF00589">
    <property type="entry name" value="Phage_integrase"/>
    <property type="match status" value="1"/>
</dbReference>
<accession>A0A0D0HX43</accession>
<feature type="active site" evidence="12">
    <location>
        <position position="247"/>
    </location>
</feature>